<dbReference type="AlphaFoldDB" id="A0A4C1YLE0"/>
<gene>
    <name evidence="1" type="ORF">EVAR_55896_1</name>
</gene>
<accession>A0A4C1YLE0</accession>
<dbReference type="EMBL" id="BGZK01001257">
    <property type="protein sequence ID" value="GBP75682.1"/>
    <property type="molecule type" value="Genomic_DNA"/>
</dbReference>
<evidence type="ECO:0000313" key="2">
    <source>
        <dbReference type="Proteomes" id="UP000299102"/>
    </source>
</evidence>
<keyword evidence="2" id="KW-1185">Reference proteome</keyword>
<evidence type="ECO:0000313" key="1">
    <source>
        <dbReference type="EMBL" id="GBP75682.1"/>
    </source>
</evidence>
<sequence length="237" mass="26233">MAAGAGREGGAWGRWRCTRRPGCGSAVTSAAEFGSRGRAGTASAGPEAIYHYHVDNDRFLVDNGVLIPCDHVASTPVIVENSRIETVDEHVYLGLTVQLVSHKENVNLLRNSIHNPAGAAAEVVRIWRTGQEKRPRCRQRHSHLWLLINDHVVLQSEFRHHDSDARVAIESVDLRSSTGRARVYVCSGHGLRADSLCRIRAPAGRYTPALKQDVIVRRRALKQLIKIAAFIRCRNGL</sequence>
<name>A0A4C1YLE0_EUMVA</name>
<reference evidence="1 2" key="1">
    <citation type="journal article" date="2019" name="Commun. Biol.">
        <title>The bagworm genome reveals a unique fibroin gene that provides high tensile strength.</title>
        <authorList>
            <person name="Kono N."/>
            <person name="Nakamura H."/>
            <person name="Ohtoshi R."/>
            <person name="Tomita M."/>
            <person name="Numata K."/>
            <person name="Arakawa K."/>
        </authorList>
    </citation>
    <scope>NUCLEOTIDE SEQUENCE [LARGE SCALE GENOMIC DNA]</scope>
</reference>
<protein>
    <submittedName>
        <fullName evidence="1">Uncharacterized protein</fullName>
    </submittedName>
</protein>
<organism evidence="1 2">
    <name type="scientific">Eumeta variegata</name>
    <name type="common">Bagworm moth</name>
    <name type="synonym">Eumeta japonica</name>
    <dbReference type="NCBI Taxonomy" id="151549"/>
    <lineage>
        <taxon>Eukaryota</taxon>
        <taxon>Metazoa</taxon>
        <taxon>Ecdysozoa</taxon>
        <taxon>Arthropoda</taxon>
        <taxon>Hexapoda</taxon>
        <taxon>Insecta</taxon>
        <taxon>Pterygota</taxon>
        <taxon>Neoptera</taxon>
        <taxon>Endopterygota</taxon>
        <taxon>Lepidoptera</taxon>
        <taxon>Glossata</taxon>
        <taxon>Ditrysia</taxon>
        <taxon>Tineoidea</taxon>
        <taxon>Psychidae</taxon>
        <taxon>Oiketicinae</taxon>
        <taxon>Eumeta</taxon>
    </lineage>
</organism>
<dbReference type="Proteomes" id="UP000299102">
    <property type="component" value="Unassembled WGS sequence"/>
</dbReference>
<proteinExistence type="predicted"/>
<comment type="caution">
    <text evidence="1">The sequence shown here is derived from an EMBL/GenBank/DDBJ whole genome shotgun (WGS) entry which is preliminary data.</text>
</comment>